<evidence type="ECO:0000313" key="10">
    <source>
        <dbReference type="EMBL" id="KAK9395683.1"/>
    </source>
</evidence>
<evidence type="ECO:0000256" key="5">
    <source>
        <dbReference type="ARBA" id="ARBA00023242"/>
    </source>
</evidence>
<feature type="domain" description="PEHE" evidence="9">
    <location>
        <begin position="433"/>
        <end position="552"/>
    </location>
</feature>
<dbReference type="InterPro" id="IPR026711">
    <property type="entry name" value="Msl-1"/>
</dbReference>
<keyword evidence="11" id="KW-1185">Reference proteome</keyword>
<feature type="region of interest" description="Disordered" evidence="8">
    <location>
        <begin position="341"/>
        <end position="367"/>
    </location>
</feature>
<comment type="caution">
    <text evidence="10">The sequence shown here is derived from an EMBL/GenBank/DDBJ whole genome shotgun (WGS) entry which is preliminary data.</text>
</comment>
<feature type="region of interest" description="Disordered" evidence="8">
    <location>
        <begin position="1"/>
        <end position="39"/>
    </location>
</feature>
<dbReference type="Proteomes" id="UP001474421">
    <property type="component" value="Unassembled WGS sequence"/>
</dbReference>
<keyword evidence="3" id="KW-0156">Chromatin regulator</keyword>
<dbReference type="PANTHER" id="PTHR21656">
    <property type="entry name" value="MALE-SPECIFIC LETHAL-1 PROTEIN"/>
    <property type="match status" value="1"/>
</dbReference>
<evidence type="ECO:0000313" key="11">
    <source>
        <dbReference type="Proteomes" id="UP001474421"/>
    </source>
</evidence>
<proteinExistence type="inferred from homology"/>
<dbReference type="SMART" id="SM01300">
    <property type="entry name" value="PEHE"/>
    <property type="match status" value="1"/>
</dbReference>
<feature type="compositionally biased region" description="Low complexity" evidence="8">
    <location>
        <begin position="152"/>
        <end position="164"/>
    </location>
</feature>
<feature type="region of interest" description="Disordered" evidence="8">
    <location>
        <begin position="298"/>
        <end position="317"/>
    </location>
</feature>
<dbReference type="PROSITE" id="PS52052">
    <property type="entry name" value="PEHE"/>
    <property type="match status" value="1"/>
</dbReference>
<dbReference type="GO" id="GO:0003682">
    <property type="term" value="F:chromatin binding"/>
    <property type="evidence" value="ECO:0007669"/>
    <property type="project" value="TreeGrafter"/>
</dbReference>
<feature type="region of interest" description="Disordered" evidence="8">
    <location>
        <begin position="79"/>
        <end position="197"/>
    </location>
</feature>
<dbReference type="Pfam" id="PF16801">
    <property type="entry name" value="MSL1_dimer"/>
    <property type="match status" value="1"/>
</dbReference>
<dbReference type="Pfam" id="PF15275">
    <property type="entry name" value="PEHE"/>
    <property type="match status" value="1"/>
</dbReference>
<evidence type="ECO:0000256" key="4">
    <source>
        <dbReference type="ARBA" id="ARBA00023054"/>
    </source>
</evidence>
<accession>A0AAW1B0R0</accession>
<organism evidence="10 11">
    <name type="scientific">Crotalus adamanteus</name>
    <name type="common">Eastern diamondback rattlesnake</name>
    <dbReference type="NCBI Taxonomy" id="8729"/>
    <lineage>
        <taxon>Eukaryota</taxon>
        <taxon>Metazoa</taxon>
        <taxon>Chordata</taxon>
        <taxon>Craniata</taxon>
        <taxon>Vertebrata</taxon>
        <taxon>Euteleostomi</taxon>
        <taxon>Lepidosauria</taxon>
        <taxon>Squamata</taxon>
        <taxon>Bifurcata</taxon>
        <taxon>Unidentata</taxon>
        <taxon>Episquamata</taxon>
        <taxon>Toxicofera</taxon>
        <taxon>Serpentes</taxon>
        <taxon>Colubroidea</taxon>
        <taxon>Viperidae</taxon>
        <taxon>Crotalinae</taxon>
        <taxon>Crotalus</taxon>
    </lineage>
</organism>
<gene>
    <name evidence="10" type="ORF">NXF25_019044</name>
</gene>
<protein>
    <submittedName>
        <fullName evidence="10">Male-specific lethal 1 like</fullName>
    </submittedName>
</protein>
<reference evidence="10 11" key="1">
    <citation type="journal article" date="2024" name="Proc. Natl. Acad. Sci. U.S.A.">
        <title>The genetic regulatory architecture and epigenomic basis for age-related changes in rattlesnake venom.</title>
        <authorList>
            <person name="Hogan M.P."/>
            <person name="Holding M.L."/>
            <person name="Nystrom G.S."/>
            <person name="Colston T.J."/>
            <person name="Bartlett D.A."/>
            <person name="Mason A.J."/>
            <person name="Ellsworth S.A."/>
            <person name="Rautsaw R.M."/>
            <person name="Lawrence K.C."/>
            <person name="Strickland J.L."/>
            <person name="He B."/>
            <person name="Fraser P."/>
            <person name="Margres M.J."/>
            <person name="Gilbert D.M."/>
            <person name="Gibbs H.L."/>
            <person name="Parkinson C.L."/>
            <person name="Rokyta D.R."/>
        </authorList>
    </citation>
    <scope>NUCLEOTIDE SEQUENCE [LARGE SCALE GENOMIC DNA]</scope>
    <source>
        <strain evidence="10">DRR0105</strain>
    </source>
</reference>
<sequence>MRSTVYKATATTTGTGLLEPSPKEEEELPPHLHQPPPLRHNQIPVAAAATGPKARSIVPVAAAPGKQEGGDSGCCWGGLVPSPCPKGSTRQAGVGDAAGSSRPSKYQTVLPGHTADSHTGPGGAPGSVSLPPLPSSISATVEPGQPPPPPAVAAVGSPVSSEASGKWKSASGSNNTGSGGGSSLRKSPMGAGGGNSSQAACLRQIMLLQLDLIEQQQQQLQAKEKEIEELKAERDTLLARIERMERRMQLVKKDEHEKCKIFQGYEREKVDPEVPEKLPIECPPQELLETSQLRPLKHFPYGRNGKGHKRKSVFGSAERKTPVKKLVAEFSKVNCKMPKVSALKEEPSSSLTESISRRELRSQETPEKTRLLVDTQLKSSAPLKGPVCHSKDKGSCSEIEDLPYLSTTEMYLCCWHQPPPSLLREPSPKKEETVAIPSWRDHTVEPLRDLNPSEFLENLEDNVFCKRHAKLELDEKRRKRWDIQRIREQRILQRLQLRMYKKKGIQESEPEVASFFPESDDVESLLITPYLPVVAFGRPLPKLTPQNFELPWLDERSRCRLEMQKKQTPHRMCRK</sequence>
<feature type="compositionally biased region" description="Low complexity" evidence="8">
    <location>
        <begin position="126"/>
        <end position="143"/>
    </location>
</feature>
<dbReference type="GO" id="GO:0016607">
    <property type="term" value="C:nuclear speck"/>
    <property type="evidence" value="ECO:0007669"/>
    <property type="project" value="UniProtKB-SubCell"/>
</dbReference>
<evidence type="ECO:0000256" key="8">
    <source>
        <dbReference type="SAM" id="MobiDB-lite"/>
    </source>
</evidence>
<dbReference type="InterPro" id="IPR029332">
    <property type="entry name" value="PEHE_dom"/>
</dbReference>
<dbReference type="InterPro" id="IPR031840">
    <property type="entry name" value="MSL1_dimer"/>
</dbReference>
<keyword evidence="4 7" id="KW-0175">Coiled coil</keyword>
<feature type="coiled-coil region" evidence="7">
    <location>
        <begin position="210"/>
        <end position="254"/>
    </location>
</feature>
<evidence type="ECO:0000256" key="2">
    <source>
        <dbReference type="ARBA" id="ARBA00004642"/>
    </source>
</evidence>
<feature type="compositionally biased region" description="Low complexity" evidence="8">
    <location>
        <begin position="8"/>
        <end position="20"/>
    </location>
</feature>
<dbReference type="AlphaFoldDB" id="A0AAW1B0R0"/>
<keyword evidence="5" id="KW-0539">Nucleus</keyword>
<evidence type="ECO:0000256" key="3">
    <source>
        <dbReference type="ARBA" id="ARBA00022853"/>
    </source>
</evidence>
<feature type="compositionally biased region" description="Basic and acidic residues" evidence="8">
    <location>
        <begin position="355"/>
        <end position="367"/>
    </location>
</feature>
<dbReference type="GO" id="GO:0006325">
    <property type="term" value="P:chromatin organization"/>
    <property type="evidence" value="ECO:0007669"/>
    <property type="project" value="UniProtKB-KW"/>
</dbReference>
<evidence type="ECO:0000256" key="6">
    <source>
        <dbReference type="ARBA" id="ARBA00061695"/>
    </source>
</evidence>
<dbReference type="EMBL" id="JAOTOJ010000009">
    <property type="protein sequence ID" value="KAK9395683.1"/>
    <property type="molecule type" value="Genomic_DNA"/>
</dbReference>
<comment type="similarity">
    <text evidence="6">Belongs to the msl-1 family.</text>
</comment>
<evidence type="ECO:0000259" key="9">
    <source>
        <dbReference type="PROSITE" id="PS52052"/>
    </source>
</evidence>
<evidence type="ECO:0000256" key="1">
    <source>
        <dbReference type="ARBA" id="ARBA00004324"/>
    </source>
</evidence>
<name>A0AAW1B0R0_CROAD</name>
<dbReference type="Gene3D" id="1.20.5.170">
    <property type="match status" value="1"/>
</dbReference>
<comment type="subcellular location">
    <subcellularLocation>
        <location evidence="1">Nucleus speckle</location>
    </subcellularLocation>
    <subcellularLocation>
        <location evidence="2">Nucleus</location>
        <location evidence="2">Nucleoplasm</location>
    </subcellularLocation>
</comment>
<dbReference type="GO" id="GO:0072487">
    <property type="term" value="C:MSL complex"/>
    <property type="evidence" value="ECO:0007669"/>
    <property type="project" value="InterPro"/>
</dbReference>
<evidence type="ECO:0000256" key="7">
    <source>
        <dbReference type="SAM" id="Coils"/>
    </source>
</evidence>
<dbReference type="PANTHER" id="PTHR21656:SF2">
    <property type="entry name" value="MALE-SPECIFIC LETHAL 1 HOMOLOG"/>
    <property type="match status" value="1"/>
</dbReference>
<dbReference type="Gene3D" id="6.10.250.2000">
    <property type="match status" value="1"/>
</dbReference>
<dbReference type="GO" id="GO:0045893">
    <property type="term" value="P:positive regulation of DNA-templated transcription"/>
    <property type="evidence" value="ECO:0007669"/>
    <property type="project" value="UniProtKB-ARBA"/>
</dbReference>
<dbReference type="FunFam" id="1.20.5.170:FF:000047">
    <property type="entry name" value="male-specific lethal 1 homolog isoform X1"/>
    <property type="match status" value="1"/>
</dbReference>